<evidence type="ECO:0000259" key="2">
    <source>
        <dbReference type="Pfam" id="PF01052"/>
    </source>
</evidence>
<dbReference type="Gene3D" id="2.30.330.10">
    <property type="entry name" value="SpoA-like"/>
    <property type="match status" value="1"/>
</dbReference>
<keyword evidence="3" id="KW-0966">Cell projection</keyword>
<dbReference type="EMBL" id="JAOWKZ010000003">
    <property type="protein sequence ID" value="MCV2873240.1"/>
    <property type="molecule type" value="Genomic_DNA"/>
</dbReference>
<dbReference type="InterPro" id="IPR001543">
    <property type="entry name" value="FliN-like_C"/>
</dbReference>
<proteinExistence type="predicted"/>
<feature type="compositionally biased region" description="Basic and acidic residues" evidence="1">
    <location>
        <begin position="1"/>
        <end position="18"/>
    </location>
</feature>
<keyword evidence="3" id="KW-0282">Flagellum</keyword>
<reference evidence="3 4" key="1">
    <citation type="submission" date="2022-10" db="EMBL/GenBank/DDBJ databases">
        <title>Defluviimonas sp. nov., isolated from ocean surface sediments.</title>
        <authorList>
            <person name="He W."/>
            <person name="Wang L."/>
            <person name="Zhang D.-F."/>
        </authorList>
    </citation>
    <scope>NUCLEOTIDE SEQUENCE [LARGE SCALE GENOMIC DNA]</scope>
    <source>
        <strain evidence="3 4">WL0050</strain>
    </source>
</reference>
<evidence type="ECO:0000313" key="3">
    <source>
        <dbReference type="EMBL" id="MCV2873240.1"/>
    </source>
</evidence>
<protein>
    <submittedName>
        <fullName evidence="3">FliM/FliN family flagellar motor C-terminal domain-containing protein</fullName>
    </submittedName>
</protein>
<dbReference type="InterPro" id="IPR036429">
    <property type="entry name" value="SpoA-like_sf"/>
</dbReference>
<keyword evidence="4" id="KW-1185">Reference proteome</keyword>
<accession>A0ABT2ZQ10</accession>
<dbReference type="Pfam" id="PF01052">
    <property type="entry name" value="FliMN_C"/>
    <property type="match status" value="1"/>
</dbReference>
<name>A0ABT2ZQ10_9RHOB</name>
<dbReference type="SUPFAM" id="SSF101801">
    <property type="entry name" value="Surface presentation of antigens (SPOA)"/>
    <property type="match status" value="1"/>
</dbReference>
<sequence length="374" mass="38942">MSERANDTVLKRKVEAGRGHTGGALTPEKAIGQALAKAAQDRMKLSMRVASIRQGRMSLAELIEALPEWPLIALLHGPGEAMGLIALAPEVLASLIEMQTTGKIGAGDIAARRPTRTDAAMSAAFLDRVFEELDLLLAADMAIVWAGGFRYASYLEDSRPLALLMEDAGYNGFRVTLEIGGDGGRQGKLLLALPSDGQGAPPKTTGSAAQGQTVVDGSAAAIAEWSARLKTAVLGARVHIEAVLDRVTLPLSALLELSPGDFVPLSPGMITRLRIEGRGRRFLAHGKLGQCQGNLAVRLLIDLEGDAVAPDANSIAGRAPDDVHGAVAVKPPQQAAVDNTVVPSHRPTVNGDKQKADAPAAVLPKGGSNAPTTA</sequence>
<comment type="caution">
    <text evidence="3">The sequence shown here is derived from an EMBL/GenBank/DDBJ whole genome shotgun (WGS) entry which is preliminary data.</text>
</comment>
<gene>
    <name evidence="3" type="ORF">OEZ71_13140</name>
</gene>
<organism evidence="3 4">
    <name type="scientific">Albidovulum litorale</name>
    <dbReference type="NCBI Taxonomy" id="2984134"/>
    <lineage>
        <taxon>Bacteria</taxon>
        <taxon>Pseudomonadati</taxon>
        <taxon>Pseudomonadota</taxon>
        <taxon>Alphaproteobacteria</taxon>
        <taxon>Rhodobacterales</taxon>
        <taxon>Paracoccaceae</taxon>
        <taxon>Albidovulum</taxon>
    </lineage>
</organism>
<keyword evidence="3" id="KW-0969">Cilium</keyword>
<feature type="region of interest" description="Disordered" evidence="1">
    <location>
        <begin position="335"/>
        <end position="374"/>
    </location>
</feature>
<dbReference type="Proteomes" id="UP001652564">
    <property type="component" value="Unassembled WGS sequence"/>
</dbReference>
<feature type="domain" description="Flagellar motor switch protein FliN-like C-terminal" evidence="2">
    <location>
        <begin position="233"/>
        <end position="299"/>
    </location>
</feature>
<evidence type="ECO:0000256" key="1">
    <source>
        <dbReference type="SAM" id="MobiDB-lite"/>
    </source>
</evidence>
<dbReference type="RefSeq" id="WP_263740446.1">
    <property type="nucleotide sequence ID" value="NZ_JAOWKZ010000003.1"/>
</dbReference>
<feature type="region of interest" description="Disordered" evidence="1">
    <location>
        <begin position="1"/>
        <end position="25"/>
    </location>
</feature>
<evidence type="ECO:0000313" key="4">
    <source>
        <dbReference type="Proteomes" id="UP001652564"/>
    </source>
</evidence>